<gene>
    <name evidence="1" type="ORF">NCTC11179_00546</name>
</gene>
<keyword evidence="2" id="KW-1185">Reference proteome</keyword>
<organism evidence="1 2">
    <name type="scientific">Myroides odoratus</name>
    <name type="common">Flavobacterium odoratum</name>
    <dbReference type="NCBI Taxonomy" id="256"/>
    <lineage>
        <taxon>Bacteria</taxon>
        <taxon>Pseudomonadati</taxon>
        <taxon>Bacteroidota</taxon>
        <taxon>Flavobacteriia</taxon>
        <taxon>Flavobacteriales</taxon>
        <taxon>Flavobacteriaceae</taxon>
        <taxon>Myroides</taxon>
    </lineage>
</organism>
<sequence length="61" mass="7289">MPLKFGLFSFYDAKSRKDCELLNPIPELLGPKVRNLKNERRKTPTKYTEYWNEANNEENIQ</sequence>
<reference evidence="1 2" key="1">
    <citation type="submission" date="2018-06" db="EMBL/GenBank/DDBJ databases">
        <authorList>
            <consortium name="Pathogen Informatics"/>
            <person name="Doyle S."/>
        </authorList>
    </citation>
    <scope>NUCLEOTIDE SEQUENCE [LARGE SCALE GENOMIC DNA]</scope>
    <source>
        <strain evidence="1 2">NCTC11179</strain>
    </source>
</reference>
<dbReference type="Proteomes" id="UP000255024">
    <property type="component" value="Unassembled WGS sequence"/>
</dbReference>
<name>A0A378RKX6_MYROD</name>
<dbReference type="AlphaFoldDB" id="A0A378RKX6"/>
<evidence type="ECO:0000313" key="1">
    <source>
        <dbReference type="EMBL" id="STZ27019.1"/>
    </source>
</evidence>
<dbReference type="EMBL" id="UGQL01000001">
    <property type="protein sequence ID" value="STZ27019.1"/>
    <property type="molecule type" value="Genomic_DNA"/>
</dbReference>
<proteinExistence type="predicted"/>
<evidence type="ECO:0000313" key="2">
    <source>
        <dbReference type="Proteomes" id="UP000255024"/>
    </source>
</evidence>
<protein>
    <submittedName>
        <fullName evidence="1">Uncharacterized protein</fullName>
    </submittedName>
</protein>
<accession>A0A378RKX6</accession>